<feature type="compositionally biased region" description="Basic and acidic residues" evidence="3">
    <location>
        <begin position="358"/>
        <end position="368"/>
    </location>
</feature>
<feature type="compositionally biased region" description="Low complexity" evidence="3">
    <location>
        <begin position="216"/>
        <end position="232"/>
    </location>
</feature>
<evidence type="ECO:0000313" key="6">
    <source>
        <dbReference type="Proteomes" id="UP001285441"/>
    </source>
</evidence>
<feature type="compositionally biased region" description="Low complexity" evidence="3">
    <location>
        <begin position="110"/>
        <end position="144"/>
    </location>
</feature>
<dbReference type="Pfam" id="PF06428">
    <property type="entry name" value="Sec2p"/>
    <property type="match status" value="1"/>
</dbReference>
<keyword evidence="6" id="KW-1185">Reference proteome</keyword>
<feature type="region of interest" description="Disordered" evidence="3">
    <location>
        <begin position="159"/>
        <end position="210"/>
    </location>
</feature>
<dbReference type="Proteomes" id="UP001285441">
    <property type="component" value="Unassembled WGS sequence"/>
</dbReference>
<dbReference type="SUPFAM" id="SSF144284">
    <property type="entry name" value="Sec2 N-terminal region"/>
    <property type="match status" value="1"/>
</dbReference>
<organism evidence="5 6">
    <name type="scientific">Podospora didyma</name>
    <dbReference type="NCBI Taxonomy" id="330526"/>
    <lineage>
        <taxon>Eukaryota</taxon>
        <taxon>Fungi</taxon>
        <taxon>Dikarya</taxon>
        <taxon>Ascomycota</taxon>
        <taxon>Pezizomycotina</taxon>
        <taxon>Sordariomycetes</taxon>
        <taxon>Sordariomycetidae</taxon>
        <taxon>Sordariales</taxon>
        <taxon>Podosporaceae</taxon>
        <taxon>Podospora</taxon>
    </lineage>
</organism>
<name>A0AAE0KKT6_9PEZI</name>
<evidence type="ECO:0000256" key="3">
    <source>
        <dbReference type="SAM" id="MobiDB-lite"/>
    </source>
</evidence>
<feature type="region of interest" description="Disordered" evidence="3">
    <location>
        <begin position="326"/>
        <end position="395"/>
    </location>
</feature>
<feature type="region of interest" description="Disordered" evidence="3">
    <location>
        <begin position="1"/>
        <end position="20"/>
    </location>
</feature>
<keyword evidence="1 2" id="KW-0175">Coiled coil</keyword>
<evidence type="ECO:0000256" key="2">
    <source>
        <dbReference type="SAM" id="Coils"/>
    </source>
</evidence>
<feature type="region of interest" description="Disordered" evidence="3">
    <location>
        <begin position="216"/>
        <end position="235"/>
    </location>
</feature>
<gene>
    <name evidence="5" type="ORF">B0H63DRAFT_249329</name>
</gene>
<protein>
    <submittedName>
        <fullName evidence="5">Ribosomal protein L32</fullName>
    </submittedName>
</protein>
<dbReference type="GO" id="GO:0070319">
    <property type="term" value="C:Golgi to plasma membrane transport vesicle"/>
    <property type="evidence" value="ECO:0007669"/>
    <property type="project" value="TreeGrafter"/>
</dbReference>
<accession>A0AAE0KKT6</accession>
<feature type="compositionally biased region" description="Pro residues" evidence="3">
    <location>
        <begin position="168"/>
        <end position="180"/>
    </location>
</feature>
<feature type="compositionally biased region" description="Low complexity" evidence="3">
    <location>
        <begin position="193"/>
        <end position="210"/>
    </location>
</feature>
<evidence type="ECO:0000313" key="5">
    <source>
        <dbReference type="EMBL" id="KAK3378504.1"/>
    </source>
</evidence>
<proteinExistence type="predicted"/>
<dbReference type="GO" id="GO:0051286">
    <property type="term" value="C:cell tip"/>
    <property type="evidence" value="ECO:0007669"/>
    <property type="project" value="TreeGrafter"/>
</dbReference>
<feature type="coiled-coil region" evidence="2">
    <location>
        <begin position="281"/>
        <end position="322"/>
    </location>
</feature>
<dbReference type="InterPro" id="IPR040351">
    <property type="entry name" value="RAB3IL/RAB3IP/Sec2"/>
</dbReference>
<dbReference type="EMBL" id="JAULSW010000006">
    <property type="protein sequence ID" value="KAK3378504.1"/>
    <property type="molecule type" value="Genomic_DNA"/>
</dbReference>
<feature type="region of interest" description="Disordered" evidence="3">
    <location>
        <begin position="96"/>
        <end position="144"/>
    </location>
</feature>
<dbReference type="Gene3D" id="6.10.140.910">
    <property type="match status" value="1"/>
</dbReference>
<reference evidence="5" key="1">
    <citation type="journal article" date="2023" name="Mol. Phylogenet. Evol.">
        <title>Genome-scale phylogeny and comparative genomics of the fungal order Sordariales.</title>
        <authorList>
            <person name="Hensen N."/>
            <person name="Bonometti L."/>
            <person name="Westerberg I."/>
            <person name="Brannstrom I.O."/>
            <person name="Guillou S."/>
            <person name="Cros-Aarteil S."/>
            <person name="Calhoun S."/>
            <person name="Haridas S."/>
            <person name="Kuo A."/>
            <person name="Mondo S."/>
            <person name="Pangilinan J."/>
            <person name="Riley R."/>
            <person name="LaButti K."/>
            <person name="Andreopoulos B."/>
            <person name="Lipzen A."/>
            <person name="Chen C."/>
            <person name="Yan M."/>
            <person name="Daum C."/>
            <person name="Ng V."/>
            <person name="Clum A."/>
            <person name="Steindorff A."/>
            <person name="Ohm R.A."/>
            <person name="Martin F."/>
            <person name="Silar P."/>
            <person name="Natvig D.O."/>
            <person name="Lalanne C."/>
            <person name="Gautier V."/>
            <person name="Ament-Velasquez S.L."/>
            <person name="Kruys A."/>
            <person name="Hutchinson M.I."/>
            <person name="Powell A.J."/>
            <person name="Barry K."/>
            <person name="Miller A.N."/>
            <person name="Grigoriev I.V."/>
            <person name="Debuchy R."/>
            <person name="Gladieux P."/>
            <person name="Hiltunen Thoren M."/>
            <person name="Johannesson H."/>
        </authorList>
    </citation>
    <scope>NUCLEOTIDE SEQUENCE</scope>
    <source>
        <strain evidence="5">CBS 232.78</strain>
    </source>
</reference>
<dbReference type="InterPro" id="IPR009449">
    <property type="entry name" value="Sec2_N"/>
</dbReference>
<dbReference type="GO" id="GO:0005840">
    <property type="term" value="C:ribosome"/>
    <property type="evidence" value="ECO:0007669"/>
    <property type="project" value="UniProtKB-KW"/>
</dbReference>
<feature type="compositionally biased region" description="Low complexity" evidence="3">
    <location>
        <begin position="369"/>
        <end position="386"/>
    </location>
</feature>
<dbReference type="AlphaFoldDB" id="A0AAE0KKT6"/>
<feature type="coiled-coil region" evidence="2">
    <location>
        <begin position="47"/>
        <end position="81"/>
    </location>
</feature>
<reference evidence="5" key="2">
    <citation type="submission" date="2023-06" db="EMBL/GenBank/DDBJ databases">
        <authorList>
            <consortium name="Lawrence Berkeley National Laboratory"/>
            <person name="Haridas S."/>
            <person name="Hensen N."/>
            <person name="Bonometti L."/>
            <person name="Westerberg I."/>
            <person name="Brannstrom I.O."/>
            <person name="Guillou S."/>
            <person name="Cros-Aarteil S."/>
            <person name="Calhoun S."/>
            <person name="Kuo A."/>
            <person name="Mondo S."/>
            <person name="Pangilinan J."/>
            <person name="Riley R."/>
            <person name="LaButti K."/>
            <person name="Andreopoulos B."/>
            <person name="Lipzen A."/>
            <person name="Chen C."/>
            <person name="Yanf M."/>
            <person name="Daum C."/>
            <person name="Ng V."/>
            <person name="Clum A."/>
            <person name="Steindorff A."/>
            <person name="Ohm R."/>
            <person name="Martin F."/>
            <person name="Silar P."/>
            <person name="Natvig D."/>
            <person name="Lalanne C."/>
            <person name="Gautier V."/>
            <person name="Ament-velasquez S.L."/>
            <person name="Kruys A."/>
            <person name="Hutchinson M.I."/>
            <person name="Powell A.J."/>
            <person name="Barry K."/>
            <person name="Miller A.N."/>
            <person name="Grigoriev I.V."/>
            <person name="Debuchy R."/>
            <person name="Gladieux P."/>
            <person name="Thoren M.H."/>
            <person name="Johannesson H."/>
        </authorList>
    </citation>
    <scope>NUCLEOTIDE SEQUENCE</scope>
    <source>
        <strain evidence="5">CBS 232.78</strain>
    </source>
</reference>
<sequence length="395" mass="41888">MTTTKTMAIAAPSPTPASTDNTIATTTATTALPCCPQCGSDLSPALFEETQTTLLAAQKQIADLEAQVRLLNHKASAAVDRWADYEDELAKLRAQLSSSQGTPQPPATPPTSSAGGPPSTPSSVSWFSQQQQRQQQTTQSPVRSSFLTAGAAARITALLSSRSSKSTPSPPPPNVKPLPHIPNNAKQLQQEVSPGLASASSNGGNSHSSLGSSWYHYSSSSTGSAGGAVPVSPGLPSTDDLLSALTREQALRLEAEGHLSETSREVEELSVSLFEQANEMVAAERRARFELEKRVETLEKREADKKRRLDRLEGAMDRIERVRVLLGQTGGGGAGPLREENKAGTPISPMGSPPPADEDQRRREKEKTTSSVSSSPTTSAAANSSPSRDKGQKWW</sequence>
<feature type="domain" description="GDP/GTP exchange factor Sec2 N-terminal" evidence="4">
    <location>
        <begin position="241"/>
        <end position="313"/>
    </location>
</feature>
<keyword evidence="5" id="KW-0687">Ribonucleoprotein</keyword>
<dbReference type="PANTHER" id="PTHR14430:SF4">
    <property type="entry name" value="GDP_GTP EXCHANGE FACTOR SEC2 N-TERMINAL DOMAIN-CONTAINING PROTEIN"/>
    <property type="match status" value="1"/>
</dbReference>
<evidence type="ECO:0000256" key="1">
    <source>
        <dbReference type="ARBA" id="ARBA00023054"/>
    </source>
</evidence>
<feature type="compositionally biased region" description="Low complexity" evidence="3">
    <location>
        <begin position="10"/>
        <end position="20"/>
    </location>
</feature>
<dbReference type="PANTHER" id="PTHR14430">
    <property type="entry name" value="RABIN3-RELATED"/>
    <property type="match status" value="1"/>
</dbReference>
<keyword evidence="5" id="KW-0689">Ribosomal protein</keyword>
<dbReference type="GO" id="GO:0006887">
    <property type="term" value="P:exocytosis"/>
    <property type="evidence" value="ECO:0007669"/>
    <property type="project" value="TreeGrafter"/>
</dbReference>
<evidence type="ECO:0000259" key="4">
    <source>
        <dbReference type="Pfam" id="PF06428"/>
    </source>
</evidence>
<comment type="caution">
    <text evidence="5">The sequence shown here is derived from an EMBL/GenBank/DDBJ whole genome shotgun (WGS) entry which is preliminary data.</text>
</comment>
<dbReference type="GO" id="GO:0005085">
    <property type="term" value="F:guanyl-nucleotide exchange factor activity"/>
    <property type="evidence" value="ECO:0007669"/>
    <property type="project" value="InterPro"/>
</dbReference>